<dbReference type="AlphaFoldDB" id="A0A9X2EMX0"/>
<dbReference type="EMBL" id="JAMSHT010000001">
    <property type="protein sequence ID" value="MCM8558349.1"/>
    <property type="molecule type" value="Genomic_DNA"/>
</dbReference>
<organism evidence="1 2">
    <name type="scientific">Sphingomicrobium sediminis</name>
    <dbReference type="NCBI Taxonomy" id="2950949"/>
    <lineage>
        <taxon>Bacteria</taxon>
        <taxon>Pseudomonadati</taxon>
        <taxon>Pseudomonadota</taxon>
        <taxon>Alphaproteobacteria</taxon>
        <taxon>Sphingomonadales</taxon>
        <taxon>Sphingomonadaceae</taxon>
        <taxon>Sphingomicrobium</taxon>
    </lineage>
</organism>
<gene>
    <name evidence="1" type="ORF">NDO55_11020</name>
</gene>
<protein>
    <recommendedName>
        <fullName evidence="3">Lipoprotein</fullName>
    </recommendedName>
</protein>
<name>A0A9X2EMX0_9SPHN</name>
<dbReference type="PROSITE" id="PS51257">
    <property type="entry name" value="PROKAR_LIPOPROTEIN"/>
    <property type="match status" value="1"/>
</dbReference>
<evidence type="ECO:0000313" key="1">
    <source>
        <dbReference type="EMBL" id="MCM8558349.1"/>
    </source>
</evidence>
<dbReference type="Proteomes" id="UP001155128">
    <property type="component" value="Unassembled WGS sequence"/>
</dbReference>
<evidence type="ECO:0000313" key="2">
    <source>
        <dbReference type="Proteomes" id="UP001155128"/>
    </source>
</evidence>
<keyword evidence="2" id="KW-1185">Reference proteome</keyword>
<reference evidence="1" key="1">
    <citation type="submission" date="2022-06" db="EMBL/GenBank/DDBJ databases">
        <title>Sphingomicrobium sedimins sp. nov., a marine bacterium isolated from tidal flat.</title>
        <authorList>
            <person name="Kim C.-H."/>
            <person name="Yoo Y."/>
            <person name="Kim J.-J."/>
        </authorList>
    </citation>
    <scope>NUCLEOTIDE SEQUENCE</scope>
    <source>
        <strain evidence="1">GRR-S6-50</strain>
    </source>
</reference>
<evidence type="ECO:0008006" key="3">
    <source>
        <dbReference type="Google" id="ProtNLM"/>
    </source>
</evidence>
<dbReference type="RefSeq" id="WP_252115171.1">
    <property type="nucleotide sequence ID" value="NZ_JAMSHT010000001.1"/>
</dbReference>
<accession>A0A9X2EMX0</accession>
<proteinExistence type="predicted"/>
<comment type="caution">
    <text evidence="1">The sequence shown here is derived from an EMBL/GenBank/DDBJ whole genome shotgun (WGS) entry which is preliminary data.</text>
</comment>
<sequence>MTRFLIIAASLTLAACGGSTTSQVRPAFPQTSAPPPAPTVQAFGPLIGSSAATLAARFGEPALRIAEGNSLMLQYKGGNCVLDAYLYPGTSGAMQVTHIDTRDTSGLPAQSAGCIRAIEQRR</sequence>